<feature type="transmembrane region" description="Helical" evidence="19">
    <location>
        <begin position="25"/>
        <end position="43"/>
    </location>
</feature>
<keyword evidence="7 17" id="KW-0547">Nucleotide-binding</keyword>
<feature type="transmembrane region" description="Helical" evidence="19">
    <location>
        <begin position="90"/>
        <end position="111"/>
    </location>
</feature>
<evidence type="ECO:0000256" key="14">
    <source>
        <dbReference type="ARBA" id="ARBA00023264"/>
    </source>
</evidence>
<proteinExistence type="inferred from homology"/>
<sequence length="115" mass="12450">MRRLIKSFGYALSGIAYTVKTQMNFKIHLVATLLVGIAGWYLQLSGNEWLWILLAIGLVLVAELLNTAIELLVDLVSPEFNVQAGKVKDVAAGAVIVAAFISVIIAALIFIPKLI</sequence>
<dbReference type="Gene3D" id="1.10.287.3610">
    <property type="match status" value="1"/>
</dbReference>
<dbReference type="EMBL" id="JXRA01000042">
    <property type="protein sequence ID" value="KIO77221.1"/>
    <property type="molecule type" value="Genomic_DNA"/>
</dbReference>
<evidence type="ECO:0000256" key="16">
    <source>
        <dbReference type="PIRSR" id="PIRSR600829-2"/>
    </source>
</evidence>
<dbReference type="GO" id="GO:0046872">
    <property type="term" value="F:metal ion binding"/>
    <property type="evidence" value="ECO:0007669"/>
    <property type="project" value="UniProtKB-KW"/>
</dbReference>
<keyword evidence="21" id="KW-1185">Reference proteome</keyword>
<evidence type="ECO:0000256" key="15">
    <source>
        <dbReference type="PIRSR" id="PIRSR600829-1"/>
    </source>
</evidence>
<keyword evidence="6 19" id="KW-0812">Transmembrane</keyword>
<evidence type="ECO:0000256" key="4">
    <source>
        <dbReference type="ARBA" id="ARBA00022516"/>
    </source>
</evidence>
<accession>A0A0D0GRV2</accession>
<dbReference type="GO" id="GO:0005886">
    <property type="term" value="C:plasma membrane"/>
    <property type="evidence" value="ECO:0007669"/>
    <property type="project" value="UniProtKB-SubCell"/>
</dbReference>
<evidence type="ECO:0000256" key="6">
    <source>
        <dbReference type="ARBA" id="ARBA00022692"/>
    </source>
</evidence>
<evidence type="ECO:0000256" key="1">
    <source>
        <dbReference type="ARBA" id="ARBA00004651"/>
    </source>
</evidence>
<keyword evidence="10 19" id="KW-1133">Transmembrane helix</keyword>
<dbReference type="OrthoDB" id="1493837at2"/>
<feature type="binding site" evidence="16">
    <location>
        <position position="63"/>
    </location>
    <ligand>
        <name>substrate</name>
    </ligand>
</feature>
<evidence type="ECO:0000256" key="2">
    <source>
        <dbReference type="ARBA" id="ARBA00005967"/>
    </source>
</evidence>
<keyword evidence="4" id="KW-0444">Lipid biosynthesis</keyword>
<keyword evidence="18" id="KW-0479">Metal-binding</keyword>
<evidence type="ECO:0000256" key="17">
    <source>
        <dbReference type="PIRSR" id="PIRSR600829-3"/>
    </source>
</evidence>
<evidence type="ECO:0000256" key="10">
    <source>
        <dbReference type="ARBA" id="ARBA00022989"/>
    </source>
</evidence>
<evidence type="ECO:0000256" key="5">
    <source>
        <dbReference type="ARBA" id="ARBA00022679"/>
    </source>
</evidence>
<feature type="binding site" evidence="17">
    <location>
        <begin position="88"/>
        <end position="89"/>
    </location>
    <ligand>
        <name>ATP</name>
        <dbReference type="ChEBI" id="CHEBI:30616"/>
    </ligand>
</feature>
<dbReference type="AlphaFoldDB" id="A0A0D0GRV2"/>
<gene>
    <name evidence="20" type="ORF">TH53_10645</name>
</gene>
<dbReference type="PANTHER" id="PTHR34299:SF1">
    <property type="entry name" value="DIACYLGLYCEROL KINASE"/>
    <property type="match status" value="1"/>
</dbReference>
<evidence type="ECO:0000256" key="3">
    <source>
        <dbReference type="ARBA" id="ARBA00022475"/>
    </source>
</evidence>
<feature type="binding site" evidence="17">
    <location>
        <position position="3"/>
    </location>
    <ligand>
        <name>ATP</name>
        <dbReference type="ChEBI" id="CHEBI:30616"/>
    </ligand>
</feature>
<keyword evidence="18" id="KW-0460">Magnesium</keyword>
<comment type="similarity">
    <text evidence="2">Belongs to the bacterial diacylglycerol kinase family.</text>
</comment>
<name>A0A0D0GRV2_9SPHI</name>
<dbReference type="InterPro" id="IPR033717">
    <property type="entry name" value="UDPK"/>
</dbReference>
<reference evidence="20 21" key="1">
    <citation type="submission" date="2015-01" db="EMBL/GenBank/DDBJ databases">
        <title>Draft genome sequence of Pedobacter sp. NL19 isolated from sludge of an effluent treatment pond in an abandoned uranium mine.</title>
        <authorList>
            <person name="Santos T."/>
            <person name="Caetano T."/>
            <person name="Covas C."/>
            <person name="Cruz A."/>
            <person name="Mendo S."/>
        </authorList>
    </citation>
    <scope>NUCLEOTIDE SEQUENCE [LARGE SCALE GENOMIC DNA]</scope>
    <source>
        <strain evidence="20 21">NL19</strain>
    </source>
</reference>
<evidence type="ECO:0000313" key="20">
    <source>
        <dbReference type="EMBL" id="KIO77221.1"/>
    </source>
</evidence>
<evidence type="ECO:0000256" key="7">
    <source>
        <dbReference type="ARBA" id="ARBA00022741"/>
    </source>
</evidence>
<comment type="subcellular location">
    <subcellularLocation>
        <location evidence="1">Cell membrane</location>
        <topology evidence="1">Multi-pass membrane protein</topology>
    </subcellularLocation>
</comment>
<evidence type="ECO:0000256" key="12">
    <source>
        <dbReference type="ARBA" id="ARBA00023136"/>
    </source>
</evidence>
<dbReference type="Proteomes" id="UP000032049">
    <property type="component" value="Unassembled WGS sequence"/>
</dbReference>
<dbReference type="Pfam" id="PF01219">
    <property type="entry name" value="DAGK_prokar"/>
    <property type="match status" value="1"/>
</dbReference>
<keyword evidence="12 19" id="KW-0472">Membrane</keyword>
<dbReference type="CDD" id="cd14265">
    <property type="entry name" value="UDPK_IM_like"/>
    <property type="match status" value="1"/>
</dbReference>
<dbReference type="GO" id="GO:0016301">
    <property type="term" value="F:kinase activity"/>
    <property type="evidence" value="ECO:0007669"/>
    <property type="project" value="UniProtKB-KW"/>
</dbReference>
<organism evidence="20 21">
    <name type="scientific">Pedobacter lusitanus</name>
    <dbReference type="NCBI Taxonomy" id="1503925"/>
    <lineage>
        <taxon>Bacteria</taxon>
        <taxon>Pseudomonadati</taxon>
        <taxon>Bacteroidota</taxon>
        <taxon>Sphingobacteriia</taxon>
        <taxon>Sphingobacteriales</taxon>
        <taxon>Sphingobacteriaceae</taxon>
        <taxon>Pedobacter</taxon>
    </lineage>
</organism>
<evidence type="ECO:0000313" key="21">
    <source>
        <dbReference type="Proteomes" id="UP000032049"/>
    </source>
</evidence>
<dbReference type="InterPro" id="IPR036945">
    <property type="entry name" value="DAGK_sf"/>
</dbReference>
<evidence type="ECO:0000256" key="13">
    <source>
        <dbReference type="ARBA" id="ARBA00023209"/>
    </source>
</evidence>
<keyword evidence="9 17" id="KW-0067">ATP-binding</keyword>
<keyword evidence="13" id="KW-0594">Phospholipid biosynthesis</keyword>
<feature type="binding site" evidence="16">
    <location>
        <position position="3"/>
    </location>
    <ligand>
        <name>substrate</name>
    </ligand>
</feature>
<feature type="binding site" evidence="17">
    <location>
        <position position="70"/>
    </location>
    <ligand>
        <name>ATP</name>
        <dbReference type="ChEBI" id="CHEBI:30616"/>
    </ligand>
</feature>
<dbReference type="PROSITE" id="PS01069">
    <property type="entry name" value="DAGK_PROKAR"/>
    <property type="match status" value="1"/>
</dbReference>
<dbReference type="PANTHER" id="PTHR34299">
    <property type="entry name" value="DIACYLGLYCEROL KINASE"/>
    <property type="match status" value="1"/>
</dbReference>
<feature type="active site" description="Proton acceptor" evidence="15">
    <location>
        <position position="63"/>
    </location>
</feature>
<comment type="cofactor">
    <cofactor evidence="18">
        <name>Mg(2+)</name>
        <dbReference type="ChEBI" id="CHEBI:18420"/>
    </cofactor>
    <text evidence="18">Mn(2+), Zn(2+), Cd(2+) and Co(2+) support activity to lesser extents.</text>
</comment>
<feature type="binding site" evidence="17">
    <location>
        <position position="10"/>
    </location>
    <ligand>
        <name>ATP</name>
        <dbReference type="ChEBI" id="CHEBI:30616"/>
    </ligand>
</feature>
<dbReference type="InterPro" id="IPR000829">
    <property type="entry name" value="DAGK"/>
</dbReference>
<evidence type="ECO:0000256" key="18">
    <source>
        <dbReference type="PIRSR" id="PIRSR600829-4"/>
    </source>
</evidence>
<keyword evidence="11" id="KW-0443">Lipid metabolism</keyword>
<dbReference type="GO" id="GO:0005524">
    <property type="term" value="F:ATP binding"/>
    <property type="evidence" value="ECO:0007669"/>
    <property type="project" value="UniProtKB-KW"/>
</dbReference>
<keyword evidence="14" id="KW-1208">Phospholipid metabolism</keyword>
<feature type="binding site" evidence="18">
    <location>
        <position position="70"/>
    </location>
    <ligand>
        <name>a divalent metal cation</name>
        <dbReference type="ChEBI" id="CHEBI:60240"/>
    </ligand>
</feature>
<keyword evidence="3" id="KW-1003">Cell membrane</keyword>
<comment type="caution">
    <text evidence="20">The sequence shown here is derived from an EMBL/GenBank/DDBJ whole genome shotgun (WGS) entry which is preliminary data.</text>
</comment>
<evidence type="ECO:0000256" key="11">
    <source>
        <dbReference type="ARBA" id="ARBA00023098"/>
    </source>
</evidence>
<evidence type="ECO:0000256" key="19">
    <source>
        <dbReference type="SAM" id="Phobius"/>
    </source>
</evidence>
<feature type="transmembrane region" description="Helical" evidence="19">
    <location>
        <begin position="49"/>
        <end position="69"/>
    </location>
</feature>
<dbReference type="GO" id="GO:0008654">
    <property type="term" value="P:phospholipid biosynthetic process"/>
    <property type="evidence" value="ECO:0007669"/>
    <property type="project" value="UniProtKB-KW"/>
</dbReference>
<dbReference type="RefSeq" id="WP_041881628.1">
    <property type="nucleotide sequence ID" value="NZ_CP157278.1"/>
</dbReference>
<keyword evidence="8 20" id="KW-0418">Kinase</keyword>
<evidence type="ECO:0000256" key="8">
    <source>
        <dbReference type="ARBA" id="ARBA00022777"/>
    </source>
</evidence>
<keyword evidence="5" id="KW-0808">Transferase</keyword>
<evidence type="ECO:0000256" key="9">
    <source>
        <dbReference type="ARBA" id="ARBA00022840"/>
    </source>
</evidence>
<protein>
    <submittedName>
        <fullName evidence="20">Diacylglycerol kinase</fullName>
    </submittedName>
</protein>
<dbReference type="STRING" id="1503925.TH53_10645"/>